<evidence type="ECO:0000256" key="8">
    <source>
        <dbReference type="ARBA" id="ARBA00023204"/>
    </source>
</evidence>
<organism evidence="13 14">
    <name type="scientific">Methanocaldococcus jannaschii</name>
    <dbReference type="NCBI Taxonomy" id="2190"/>
    <lineage>
        <taxon>Archaea</taxon>
        <taxon>Methanobacteriati</taxon>
        <taxon>Methanobacteriota</taxon>
        <taxon>Methanomada group</taxon>
        <taxon>Methanococci</taxon>
        <taxon>Methanococcales</taxon>
        <taxon>Methanocaldococcaceae</taxon>
        <taxon>Methanocaldococcus</taxon>
    </lineage>
</organism>
<protein>
    <recommendedName>
        <fullName evidence="10">Methylated-DNA--protein-cysteine methyltransferase</fullName>
        <ecNumber evidence="10">2.1.1.63</ecNumber>
    </recommendedName>
    <alternativeName>
        <fullName evidence="10">6-O-methylguanine-DNA methyltransferase</fullName>
        <shortName evidence="10">MGMT</shortName>
    </alternativeName>
    <alternativeName>
        <fullName evidence="10">O-6-methylguanine-DNA-alkyltransferase</fullName>
    </alternativeName>
</protein>
<reference evidence="13" key="1">
    <citation type="journal article" date="2020" name="bioRxiv">
        <title>A rank-normalized archaeal taxonomy based on genome phylogeny resolves widespread incomplete and uneven classifications.</title>
        <authorList>
            <person name="Rinke C."/>
            <person name="Chuvochina M."/>
            <person name="Mussig A.J."/>
            <person name="Chaumeil P.-A."/>
            <person name="Waite D.W."/>
            <person name="Whitman W.B."/>
            <person name="Parks D.H."/>
            <person name="Hugenholtz P."/>
        </authorList>
    </citation>
    <scope>NUCLEOTIDE SEQUENCE</scope>
    <source>
        <strain evidence="13">UBA8849</strain>
    </source>
</reference>
<dbReference type="OMA" id="DYFIGMI"/>
<dbReference type="SUPFAM" id="SSF46767">
    <property type="entry name" value="Methylated DNA-protein cysteine methyltransferase, C-terminal domain"/>
    <property type="match status" value="1"/>
</dbReference>
<dbReference type="RefSeq" id="WP_010871053.1">
    <property type="nucleotide sequence ID" value="NC_000909.1"/>
</dbReference>
<dbReference type="GO" id="GO:0032259">
    <property type="term" value="P:methylation"/>
    <property type="evidence" value="ECO:0007669"/>
    <property type="project" value="UniProtKB-KW"/>
</dbReference>
<comment type="subcellular location">
    <subcellularLocation>
        <location evidence="10">Cytoplasm</location>
    </subcellularLocation>
</comment>
<comment type="catalytic activity">
    <reaction evidence="9 10">
        <text>a 6-O-methyl-2'-deoxyguanosine in DNA + L-cysteinyl-[protein] = S-methyl-L-cysteinyl-[protein] + a 2'-deoxyguanosine in DNA</text>
        <dbReference type="Rhea" id="RHEA:24000"/>
        <dbReference type="Rhea" id="RHEA-COMP:10131"/>
        <dbReference type="Rhea" id="RHEA-COMP:10132"/>
        <dbReference type="Rhea" id="RHEA-COMP:11367"/>
        <dbReference type="Rhea" id="RHEA-COMP:11368"/>
        <dbReference type="ChEBI" id="CHEBI:29950"/>
        <dbReference type="ChEBI" id="CHEBI:82612"/>
        <dbReference type="ChEBI" id="CHEBI:85445"/>
        <dbReference type="ChEBI" id="CHEBI:85448"/>
        <dbReference type="EC" id="2.1.1.63"/>
    </reaction>
</comment>
<dbReference type="InterPro" id="IPR055028">
    <property type="entry name" value="OGT_N"/>
</dbReference>
<name>A0A832WFS8_9EURY</name>
<comment type="miscellaneous">
    <text evidence="10">This enzyme catalyzes only one turnover and therefore is not strictly catalytic. According to one definition, an enzyme is a biocatalyst that acts repeatedly and over many reaction cycles.</text>
</comment>
<evidence type="ECO:0000256" key="7">
    <source>
        <dbReference type="ARBA" id="ARBA00022763"/>
    </source>
</evidence>
<keyword evidence="8 10" id="KW-0234">DNA repair</keyword>
<dbReference type="AlphaFoldDB" id="A0A832WFS8"/>
<proteinExistence type="inferred from homology"/>
<evidence type="ECO:0000259" key="12">
    <source>
        <dbReference type="Pfam" id="PF22413"/>
    </source>
</evidence>
<dbReference type="Pfam" id="PF22413">
    <property type="entry name" value="OGT_N"/>
    <property type="match status" value="1"/>
</dbReference>
<dbReference type="EMBL" id="DUJR01000005">
    <property type="protein sequence ID" value="HII59165.1"/>
    <property type="molecule type" value="Genomic_DNA"/>
</dbReference>
<dbReference type="NCBIfam" id="TIGR00589">
    <property type="entry name" value="ogt"/>
    <property type="match status" value="1"/>
</dbReference>
<evidence type="ECO:0000256" key="3">
    <source>
        <dbReference type="ARBA" id="ARBA00008711"/>
    </source>
</evidence>
<dbReference type="PROSITE" id="PS00374">
    <property type="entry name" value="MGMT"/>
    <property type="match status" value="1"/>
</dbReference>
<dbReference type="InterPro" id="IPR001497">
    <property type="entry name" value="MethylDNA_cys_MeTrfase_AS"/>
</dbReference>
<keyword evidence="5 10" id="KW-0489">Methyltransferase</keyword>
<evidence type="ECO:0000256" key="2">
    <source>
        <dbReference type="ARBA" id="ARBA00003317"/>
    </source>
</evidence>
<keyword evidence="4 10" id="KW-0963">Cytoplasm</keyword>
<feature type="active site" description="Nucleophile; methyl group acceptor" evidence="10">
    <location>
        <position position="128"/>
    </location>
</feature>
<sequence>MIIQIEEYFIGMIFKGNQLVRNTIPLRREEIFNFMDGEVVSNPEDEHLKVAEIILKLYFAEIDDKKVRELISYKLEVPEFTKKVLDIVKDIEFGKTLTYGDIAKKLNTSPRAVGMALKRNPLPLIIPCHRVVAKNSLGGYSYGLDKKKFILERERLNMVSFKFNKVY</sequence>
<dbReference type="EC" id="2.1.1.63" evidence="10"/>
<comment type="catalytic activity">
    <reaction evidence="1 10">
        <text>a 4-O-methyl-thymidine in DNA + L-cysteinyl-[protein] = a thymidine in DNA + S-methyl-L-cysteinyl-[protein]</text>
        <dbReference type="Rhea" id="RHEA:53428"/>
        <dbReference type="Rhea" id="RHEA-COMP:10131"/>
        <dbReference type="Rhea" id="RHEA-COMP:10132"/>
        <dbReference type="Rhea" id="RHEA-COMP:13555"/>
        <dbReference type="Rhea" id="RHEA-COMP:13556"/>
        <dbReference type="ChEBI" id="CHEBI:29950"/>
        <dbReference type="ChEBI" id="CHEBI:82612"/>
        <dbReference type="ChEBI" id="CHEBI:137386"/>
        <dbReference type="ChEBI" id="CHEBI:137387"/>
        <dbReference type="EC" id="2.1.1.63"/>
    </reaction>
</comment>
<dbReference type="InterPro" id="IPR014048">
    <property type="entry name" value="MethylDNA_cys_MeTrfase_DNA-bd"/>
</dbReference>
<dbReference type="Proteomes" id="UP000645676">
    <property type="component" value="Unassembled WGS sequence"/>
</dbReference>
<dbReference type="GO" id="GO:0006307">
    <property type="term" value="P:DNA alkylation repair"/>
    <property type="evidence" value="ECO:0007669"/>
    <property type="project" value="UniProtKB-UniRule"/>
</dbReference>
<dbReference type="InterPro" id="IPR023546">
    <property type="entry name" value="MGMT"/>
</dbReference>
<dbReference type="HAMAP" id="MF_00772">
    <property type="entry name" value="OGT"/>
    <property type="match status" value="1"/>
</dbReference>
<dbReference type="Gene3D" id="3.30.160.460">
    <property type="match status" value="1"/>
</dbReference>
<dbReference type="PANTHER" id="PTHR46460">
    <property type="entry name" value="METHYLATED-DNA--PROTEIN-CYSTEINE METHYLTRANSFERASE"/>
    <property type="match status" value="1"/>
</dbReference>
<feature type="domain" description="Methylated-DNA-[protein]-cysteine S-methyltransferase DNA binding" evidence="11">
    <location>
        <begin position="79"/>
        <end position="155"/>
    </location>
</feature>
<comment type="similarity">
    <text evidence="3 10">Belongs to the MGMT family.</text>
</comment>
<evidence type="ECO:0000256" key="5">
    <source>
        <dbReference type="ARBA" id="ARBA00022603"/>
    </source>
</evidence>
<dbReference type="CDD" id="cd06445">
    <property type="entry name" value="ATase"/>
    <property type="match status" value="1"/>
</dbReference>
<gene>
    <name evidence="10" type="primary">ogt</name>
    <name evidence="13" type="ORF">HA335_01070</name>
</gene>
<dbReference type="InterPro" id="IPR036388">
    <property type="entry name" value="WH-like_DNA-bd_sf"/>
</dbReference>
<dbReference type="GO" id="GO:0005737">
    <property type="term" value="C:cytoplasm"/>
    <property type="evidence" value="ECO:0007669"/>
    <property type="project" value="UniProtKB-SubCell"/>
</dbReference>
<keyword evidence="6 10" id="KW-0808">Transferase</keyword>
<evidence type="ECO:0000313" key="14">
    <source>
        <dbReference type="Proteomes" id="UP000645676"/>
    </source>
</evidence>
<evidence type="ECO:0000259" key="11">
    <source>
        <dbReference type="Pfam" id="PF01035"/>
    </source>
</evidence>
<comment type="caution">
    <text evidence="13">The sequence shown here is derived from an EMBL/GenBank/DDBJ whole genome shotgun (WGS) entry which is preliminary data.</text>
</comment>
<evidence type="ECO:0000256" key="1">
    <source>
        <dbReference type="ARBA" id="ARBA00001286"/>
    </source>
</evidence>
<accession>A0A832WFS8</accession>
<evidence type="ECO:0000256" key="9">
    <source>
        <dbReference type="ARBA" id="ARBA00049348"/>
    </source>
</evidence>
<dbReference type="SMR" id="A0A832WFS8"/>
<dbReference type="GO" id="GO:0003908">
    <property type="term" value="F:methylated-DNA-[protein]-cysteine S-methyltransferase activity"/>
    <property type="evidence" value="ECO:0007669"/>
    <property type="project" value="UniProtKB-UniRule"/>
</dbReference>
<evidence type="ECO:0000313" key="13">
    <source>
        <dbReference type="EMBL" id="HII59165.1"/>
    </source>
</evidence>
<dbReference type="Gene3D" id="1.10.10.10">
    <property type="entry name" value="Winged helix-like DNA-binding domain superfamily/Winged helix DNA-binding domain"/>
    <property type="match status" value="1"/>
</dbReference>
<comment type="function">
    <text evidence="2 10">Involved in the cellular defense against the biological effects of O6-methylguanine (O6-MeG) and O4-methylthymine (O4-MeT) in DNA. Repairs the methylated nucleobase in DNA by stoichiometrically transferring the methyl group to a cysteine residue in the enzyme. This is a suicide reaction: the enzyme is irreversibly inactivated.</text>
</comment>
<keyword evidence="7 10" id="KW-0227">DNA damage</keyword>
<dbReference type="PANTHER" id="PTHR46460:SF1">
    <property type="entry name" value="METHYLATED-DNA--PROTEIN-CYSTEINE METHYLTRANSFERASE"/>
    <property type="match status" value="1"/>
</dbReference>
<evidence type="ECO:0000256" key="10">
    <source>
        <dbReference type="HAMAP-Rule" id="MF_00772"/>
    </source>
</evidence>
<feature type="domain" description="Methylated DNA-protein cysteine MeTransferase OGT N-terminal" evidence="12">
    <location>
        <begin position="2"/>
        <end position="73"/>
    </location>
</feature>
<dbReference type="InterPro" id="IPR036217">
    <property type="entry name" value="MethylDNA_cys_MeTrfase_DNAb"/>
</dbReference>
<dbReference type="FunFam" id="1.10.10.10:FF:000787">
    <property type="entry name" value="Methylated-DNA--protein-cysteine methyltransferase"/>
    <property type="match status" value="1"/>
</dbReference>
<evidence type="ECO:0000256" key="6">
    <source>
        <dbReference type="ARBA" id="ARBA00022679"/>
    </source>
</evidence>
<dbReference type="Pfam" id="PF01035">
    <property type="entry name" value="DNA_binding_1"/>
    <property type="match status" value="1"/>
</dbReference>
<evidence type="ECO:0000256" key="4">
    <source>
        <dbReference type="ARBA" id="ARBA00022490"/>
    </source>
</evidence>